<evidence type="ECO:0000259" key="11">
    <source>
        <dbReference type="PROSITE" id="PS50192"/>
    </source>
</evidence>
<dbReference type="GO" id="GO:0005484">
    <property type="term" value="F:SNAP receptor activity"/>
    <property type="evidence" value="ECO:0007669"/>
    <property type="project" value="TreeGrafter"/>
</dbReference>
<evidence type="ECO:0000313" key="12">
    <source>
        <dbReference type="EMBL" id="EEB17883.1"/>
    </source>
</evidence>
<comment type="subcellular location">
    <subcellularLocation>
        <location evidence="1">Golgi apparatus membrane</location>
        <topology evidence="1">Single-pass type IV membrane protein</topology>
    </subcellularLocation>
</comment>
<dbReference type="FunFam" id="1.20.5.110:FF:000081">
    <property type="entry name" value="Syntaxin 16"/>
    <property type="match status" value="1"/>
</dbReference>
<evidence type="ECO:0000256" key="10">
    <source>
        <dbReference type="SAM" id="Phobius"/>
    </source>
</evidence>
<dbReference type="GO" id="GO:0000139">
    <property type="term" value="C:Golgi membrane"/>
    <property type="evidence" value="ECO:0007669"/>
    <property type="project" value="UniProtKB-SubCell"/>
</dbReference>
<reference evidence="12" key="2">
    <citation type="submission" date="2007-04" db="EMBL/GenBank/DDBJ databases">
        <title>The genome of the human body louse.</title>
        <authorList>
            <consortium name="The Human Body Louse Genome Consortium"/>
            <person name="Kirkness E."/>
            <person name="Walenz B."/>
            <person name="Hass B."/>
            <person name="Bruggner R."/>
            <person name="Strausberg R."/>
        </authorList>
    </citation>
    <scope>NUCLEOTIDE SEQUENCE</scope>
    <source>
        <strain evidence="12">USDA</strain>
    </source>
</reference>
<dbReference type="OMA" id="NRKMCII"/>
<keyword evidence="4 10" id="KW-0812">Transmembrane</keyword>
<sequence length="312" mass="36330">MAVRSLTDVFTLMRNNAIQNRNFYNDQILNDRAALVEQGDGRHDDFSSIPPAWTDQVEECQYALIRLNSKIQELDNLHKKNLHRPTLNDSADDQHQIEVLTRDISRMFSNCHKLLNTIKKQSQNGSNTERNLAKNVMASLAASLQNSSNTFRKTQNNYLKTIDLREERSKKYLNVLDQDYDLNLIDNEVDNIDQIFGRGQSHLMTQQQLLLLEEDNMRLAEKREEEVKQIVKSIVDLNQIYKDFAQMVTHQGTILDRIDYNIEKTSVQVHEGFQQLQKAERYQKKNRKMSCIICLAVTVLFLFILLVIVKSN</sequence>
<dbReference type="GO" id="GO:0048278">
    <property type="term" value="P:vesicle docking"/>
    <property type="evidence" value="ECO:0007669"/>
    <property type="project" value="TreeGrafter"/>
</dbReference>
<dbReference type="Pfam" id="PF05739">
    <property type="entry name" value="SNARE"/>
    <property type="match status" value="1"/>
</dbReference>
<dbReference type="SMART" id="SM00397">
    <property type="entry name" value="t_SNARE"/>
    <property type="match status" value="1"/>
</dbReference>
<dbReference type="EMBL" id="DS235824">
    <property type="protein sequence ID" value="EEB17883.1"/>
    <property type="molecule type" value="Genomic_DNA"/>
</dbReference>
<evidence type="ECO:0000256" key="3">
    <source>
        <dbReference type="ARBA" id="ARBA00022448"/>
    </source>
</evidence>
<dbReference type="GO" id="GO:0006906">
    <property type="term" value="P:vesicle fusion"/>
    <property type="evidence" value="ECO:0007669"/>
    <property type="project" value="TreeGrafter"/>
</dbReference>
<evidence type="ECO:0000256" key="8">
    <source>
        <dbReference type="ARBA" id="ARBA00023054"/>
    </source>
</evidence>
<dbReference type="CDD" id="cd15845">
    <property type="entry name" value="SNARE_syntaxin16"/>
    <property type="match status" value="1"/>
</dbReference>
<evidence type="ECO:0000313" key="13">
    <source>
        <dbReference type="EnsemblMetazoa" id="PHUM492020-PA"/>
    </source>
</evidence>
<dbReference type="GO" id="GO:0031201">
    <property type="term" value="C:SNARE complex"/>
    <property type="evidence" value="ECO:0007669"/>
    <property type="project" value="TreeGrafter"/>
</dbReference>
<dbReference type="HOGENOM" id="CLU_038177_3_0_1"/>
<keyword evidence="5" id="KW-0653">Protein transport</keyword>
<dbReference type="STRING" id="121224.E0VWX7"/>
<dbReference type="GO" id="GO:0000149">
    <property type="term" value="F:SNARE binding"/>
    <property type="evidence" value="ECO:0007669"/>
    <property type="project" value="TreeGrafter"/>
</dbReference>
<evidence type="ECO:0000256" key="7">
    <source>
        <dbReference type="ARBA" id="ARBA00023034"/>
    </source>
</evidence>
<dbReference type="SUPFAM" id="SSF47661">
    <property type="entry name" value="t-snare proteins"/>
    <property type="match status" value="1"/>
</dbReference>
<organism>
    <name type="scientific">Pediculus humanus subsp. corporis</name>
    <name type="common">Body louse</name>
    <dbReference type="NCBI Taxonomy" id="121224"/>
    <lineage>
        <taxon>Eukaryota</taxon>
        <taxon>Metazoa</taxon>
        <taxon>Ecdysozoa</taxon>
        <taxon>Arthropoda</taxon>
        <taxon>Hexapoda</taxon>
        <taxon>Insecta</taxon>
        <taxon>Pterygota</taxon>
        <taxon>Neoptera</taxon>
        <taxon>Paraneoptera</taxon>
        <taxon>Psocodea</taxon>
        <taxon>Troctomorpha</taxon>
        <taxon>Phthiraptera</taxon>
        <taxon>Anoplura</taxon>
        <taxon>Pediculidae</taxon>
        <taxon>Pediculus</taxon>
    </lineage>
</organism>
<dbReference type="Proteomes" id="UP000009046">
    <property type="component" value="Unassembled WGS sequence"/>
</dbReference>
<keyword evidence="9 10" id="KW-0472">Membrane</keyword>
<evidence type="ECO:0000256" key="9">
    <source>
        <dbReference type="ARBA" id="ARBA00023136"/>
    </source>
</evidence>
<proteinExistence type="inferred from homology"/>
<dbReference type="InterPro" id="IPR045242">
    <property type="entry name" value="Syntaxin"/>
</dbReference>
<dbReference type="EnsemblMetazoa" id="PHUM492020-RA">
    <property type="protein sequence ID" value="PHUM492020-PA"/>
    <property type="gene ID" value="PHUM492020"/>
</dbReference>
<feature type="domain" description="T-SNARE coiled-coil homology" evidence="11">
    <location>
        <begin position="217"/>
        <end position="279"/>
    </location>
</feature>
<dbReference type="PANTHER" id="PTHR19957">
    <property type="entry name" value="SYNTAXIN"/>
    <property type="match status" value="1"/>
</dbReference>
<dbReference type="PANTHER" id="PTHR19957:SF83">
    <property type="entry name" value="SYNTAXIN-16"/>
    <property type="match status" value="1"/>
</dbReference>
<evidence type="ECO:0000256" key="5">
    <source>
        <dbReference type="ARBA" id="ARBA00022927"/>
    </source>
</evidence>
<dbReference type="Gene3D" id="1.20.58.70">
    <property type="match status" value="1"/>
</dbReference>
<dbReference type="EMBL" id="AAZO01005953">
    <property type="status" value="NOT_ANNOTATED_CDS"/>
    <property type="molecule type" value="Genomic_DNA"/>
</dbReference>
<keyword evidence="8" id="KW-0175">Coiled coil</keyword>
<evidence type="ECO:0000256" key="1">
    <source>
        <dbReference type="ARBA" id="ARBA00004409"/>
    </source>
</evidence>
<reference evidence="12" key="1">
    <citation type="submission" date="2007-04" db="EMBL/GenBank/DDBJ databases">
        <title>Annotation of Pediculus humanus corporis strain USDA.</title>
        <authorList>
            <person name="Kirkness E."/>
            <person name="Hannick L."/>
            <person name="Hass B."/>
            <person name="Bruggner R."/>
            <person name="Lawson D."/>
            <person name="Bidwell S."/>
            <person name="Joardar V."/>
            <person name="Caler E."/>
            <person name="Walenz B."/>
            <person name="Inman J."/>
            <person name="Schobel S."/>
            <person name="Galinsky K."/>
            <person name="Amedeo P."/>
            <person name="Strausberg R."/>
        </authorList>
    </citation>
    <scope>NUCLEOTIDE SEQUENCE</scope>
    <source>
        <strain evidence="12">USDA</strain>
    </source>
</reference>
<dbReference type="InParanoid" id="E0VWX7"/>
<keyword evidence="7" id="KW-0333">Golgi apparatus</keyword>
<keyword evidence="14" id="KW-1185">Reference proteome</keyword>
<dbReference type="FunCoup" id="E0VWX7">
    <property type="interactions" value="1761"/>
</dbReference>
<dbReference type="InterPro" id="IPR000727">
    <property type="entry name" value="T_SNARE_dom"/>
</dbReference>
<dbReference type="GeneID" id="8235859"/>
<evidence type="ECO:0000256" key="4">
    <source>
        <dbReference type="ARBA" id="ARBA00022692"/>
    </source>
</evidence>
<protein>
    <submittedName>
        <fullName evidence="12 13">Syntaxin-16, putative</fullName>
    </submittedName>
</protein>
<dbReference type="InterPro" id="IPR010989">
    <property type="entry name" value="SNARE"/>
</dbReference>
<dbReference type="PROSITE" id="PS50192">
    <property type="entry name" value="T_SNARE"/>
    <property type="match status" value="1"/>
</dbReference>
<dbReference type="CTD" id="8235859"/>
<comment type="similarity">
    <text evidence="2">Belongs to the syntaxin family.</text>
</comment>
<accession>E0VWX7</accession>
<evidence type="ECO:0000256" key="2">
    <source>
        <dbReference type="ARBA" id="ARBA00009063"/>
    </source>
</evidence>
<evidence type="ECO:0000313" key="14">
    <source>
        <dbReference type="Proteomes" id="UP000009046"/>
    </source>
</evidence>
<keyword evidence="6 10" id="KW-1133">Transmembrane helix</keyword>
<dbReference type="GO" id="GO:0006886">
    <property type="term" value="P:intracellular protein transport"/>
    <property type="evidence" value="ECO:0007669"/>
    <property type="project" value="TreeGrafter"/>
</dbReference>
<dbReference type="VEuPathDB" id="VectorBase:PHUM492020"/>
<dbReference type="RefSeq" id="XP_002430621.1">
    <property type="nucleotide sequence ID" value="XM_002430576.1"/>
</dbReference>
<gene>
    <name evidence="13" type="primary">8235859</name>
    <name evidence="12" type="ORF">Phum_PHUM492020</name>
</gene>
<dbReference type="KEGG" id="phu:Phum_PHUM492020"/>
<dbReference type="AlphaFoldDB" id="E0VWX7"/>
<name>E0VWX7_PEDHC</name>
<keyword evidence="3" id="KW-0813">Transport</keyword>
<dbReference type="eggNOG" id="KOG0809">
    <property type="taxonomic scope" value="Eukaryota"/>
</dbReference>
<evidence type="ECO:0000256" key="6">
    <source>
        <dbReference type="ARBA" id="ARBA00022989"/>
    </source>
</evidence>
<reference evidence="13" key="3">
    <citation type="submission" date="2020-05" db="UniProtKB">
        <authorList>
            <consortium name="EnsemblMetazoa"/>
        </authorList>
    </citation>
    <scope>IDENTIFICATION</scope>
    <source>
        <strain evidence="13">USDA</strain>
    </source>
</reference>
<feature type="transmembrane region" description="Helical" evidence="10">
    <location>
        <begin position="291"/>
        <end position="309"/>
    </location>
</feature>
<dbReference type="OrthoDB" id="10251371at2759"/>